<dbReference type="AlphaFoldDB" id="A0A0Q0UDP9"/>
<comment type="caution">
    <text evidence="5">The sequence shown here is derived from an EMBL/GenBank/DDBJ whole genome shotgun (WGS) entry which is preliminary data.</text>
</comment>
<dbReference type="STRING" id="1544413.Clow_01750"/>
<sequence>MSVLLPDGTSVRLRPLRRKDGPQWCQLRILNEPFLRPVEPTLRGDWADSHTLWQWWQYYNQLRRSAKEGSTVALVIEVDGSFAGQLTLGNIQRGTAAECWLGYWVDAACTGRGVATAACALGTDYAFATLGLHRVTATYLPSNPASGKVLHRNGYREEGYLRGNLHIDGAWRDHYLVAQVAGEYGSTCVARLRRLGFVR</sequence>
<feature type="domain" description="N-acetyltransferase" evidence="4">
    <location>
        <begin position="11"/>
        <end position="178"/>
    </location>
</feature>
<dbReference type="EMBL" id="LKEV01000005">
    <property type="protein sequence ID" value="KQB86007.1"/>
    <property type="molecule type" value="Genomic_DNA"/>
</dbReference>
<dbReference type="Proteomes" id="UP000050488">
    <property type="component" value="Unassembled WGS sequence"/>
</dbReference>
<dbReference type="SUPFAM" id="SSF55729">
    <property type="entry name" value="Acyl-CoA N-acyltransferases (Nat)"/>
    <property type="match status" value="1"/>
</dbReference>
<dbReference type="InterPro" id="IPR000182">
    <property type="entry name" value="GNAT_dom"/>
</dbReference>
<dbReference type="GO" id="GO:0005737">
    <property type="term" value="C:cytoplasm"/>
    <property type="evidence" value="ECO:0007669"/>
    <property type="project" value="TreeGrafter"/>
</dbReference>
<dbReference type="PATRIC" id="fig|1544413.3.peg.1758"/>
<evidence type="ECO:0000313" key="6">
    <source>
        <dbReference type="Proteomes" id="UP000050488"/>
    </source>
</evidence>
<reference evidence="5 6" key="1">
    <citation type="submission" date="2015-10" db="EMBL/GenBank/DDBJ databases">
        <title>Corynebacteirum lowii and Corynebacterium oculi species nova, derived from human clinical disease and and emended description of Corynebacterium mastiditis.</title>
        <authorList>
            <person name="Bernard K."/>
            <person name="Pacheco A.L."/>
            <person name="Mcdougall C."/>
            <person name="Burtx T."/>
            <person name="Weibe D."/>
            <person name="Tyler S."/>
            <person name="Olson A.B."/>
            <person name="Cnockaert M."/>
            <person name="Eguchi H."/>
            <person name="Kuwahara T."/>
            <person name="Nakayama-Imaohji H."/>
            <person name="Boudewijins M."/>
            <person name="Van Hoecke F."/>
            <person name="Bernier A.-M."/>
            <person name="Vandamme P."/>
        </authorList>
    </citation>
    <scope>NUCLEOTIDE SEQUENCE [LARGE SCALE GENOMIC DNA]</scope>
    <source>
        <strain evidence="5 6">NML 130206</strain>
    </source>
</reference>
<dbReference type="PROSITE" id="PS51186">
    <property type="entry name" value="GNAT"/>
    <property type="match status" value="1"/>
</dbReference>
<organism evidence="5 6">
    <name type="scientific">Corynebacterium lowii</name>
    <dbReference type="NCBI Taxonomy" id="1544413"/>
    <lineage>
        <taxon>Bacteria</taxon>
        <taxon>Bacillati</taxon>
        <taxon>Actinomycetota</taxon>
        <taxon>Actinomycetes</taxon>
        <taxon>Mycobacteriales</taxon>
        <taxon>Corynebacteriaceae</taxon>
        <taxon>Corynebacterium</taxon>
    </lineage>
</organism>
<proteinExistence type="inferred from homology"/>
<dbReference type="InterPro" id="IPR051531">
    <property type="entry name" value="N-acetyltransferase"/>
</dbReference>
<dbReference type="Gene3D" id="3.40.630.30">
    <property type="match status" value="1"/>
</dbReference>
<evidence type="ECO:0000313" key="5">
    <source>
        <dbReference type="EMBL" id="KQB86007.1"/>
    </source>
</evidence>
<dbReference type="RefSeq" id="WP_055178337.1">
    <property type="nucleotide sequence ID" value="NZ_JAUSQY010000001.1"/>
</dbReference>
<keyword evidence="1 5" id="KW-0808">Transferase</keyword>
<name>A0A0Q0UDP9_9CORY</name>
<gene>
    <name evidence="5" type="primary">ydaF_2</name>
    <name evidence="5" type="ORF">Clow_01750</name>
</gene>
<dbReference type="Pfam" id="PF13302">
    <property type="entry name" value="Acetyltransf_3"/>
    <property type="match status" value="1"/>
</dbReference>
<accession>A0A0Q0UDP9</accession>
<keyword evidence="2 5" id="KW-0012">Acyltransferase</keyword>
<dbReference type="GO" id="GO:0008999">
    <property type="term" value="F:protein-N-terminal-alanine acetyltransferase activity"/>
    <property type="evidence" value="ECO:0007669"/>
    <property type="project" value="TreeGrafter"/>
</dbReference>
<keyword evidence="6" id="KW-1185">Reference proteome</keyword>
<dbReference type="OrthoDB" id="5242221at2"/>
<dbReference type="EC" id="2.3.1.-" evidence="5"/>
<evidence type="ECO:0000256" key="3">
    <source>
        <dbReference type="ARBA" id="ARBA00038502"/>
    </source>
</evidence>
<dbReference type="InterPro" id="IPR016181">
    <property type="entry name" value="Acyl_CoA_acyltransferase"/>
</dbReference>
<protein>
    <submittedName>
        <fullName evidence="5">Putative ribosomal N-acetyltransferase YdaF</fullName>
        <ecNumber evidence="5">2.3.1.-</ecNumber>
    </submittedName>
</protein>
<evidence type="ECO:0000259" key="4">
    <source>
        <dbReference type="PROSITE" id="PS51186"/>
    </source>
</evidence>
<evidence type="ECO:0000256" key="2">
    <source>
        <dbReference type="ARBA" id="ARBA00023315"/>
    </source>
</evidence>
<dbReference type="PANTHER" id="PTHR43792:SF8">
    <property type="entry name" value="[RIBOSOMAL PROTEIN US5]-ALANINE N-ACETYLTRANSFERASE"/>
    <property type="match status" value="1"/>
</dbReference>
<evidence type="ECO:0000256" key="1">
    <source>
        <dbReference type="ARBA" id="ARBA00022679"/>
    </source>
</evidence>
<comment type="similarity">
    <text evidence="3">Belongs to the acetyltransferase family. RimJ subfamily.</text>
</comment>
<dbReference type="PANTHER" id="PTHR43792">
    <property type="entry name" value="GNAT FAMILY, PUTATIVE (AFU_ORTHOLOGUE AFUA_3G00765)-RELATED-RELATED"/>
    <property type="match status" value="1"/>
</dbReference>